<name>A0A9P5TJ02_GYMJU</name>
<dbReference type="AlphaFoldDB" id="A0A9P5TJ02"/>
<evidence type="ECO:0000313" key="2">
    <source>
        <dbReference type="Proteomes" id="UP000724874"/>
    </source>
</evidence>
<accession>A0A9P5TJ02</accession>
<proteinExistence type="predicted"/>
<gene>
    <name evidence="1" type="ORF">CPB84DRAFT_225698</name>
</gene>
<keyword evidence="2" id="KW-1185">Reference proteome</keyword>
<organism evidence="1 2">
    <name type="scientific">Gymnopilus junonius</name>
    <name type="common">Spectacular rustgill mushroom</name>
    <name type="synonym">Gymnopilus spectabilis subsp. junonius</name>
    <dbReference type="NCBI Taxonomy" id="109634"/>
    <lineage>
        <taxon>Eukaryota</taxon>
        <taxon>Fungi</taxon>
        <taxon>Dikarya</taxon>
        <taxon>Basidiomycota</taxon>
        <taxon>Agaricomycotina</taxon>
        <taxon>Agaricomycetes</taxon>
        <taxon>Agaricomycetidae</taxon>
        <taxon>Agaricales</taxon>
        <taxon>Agaricineae</taxon>
        <taxon>Hymenogastraceae</taxon>
        <taxon>Gymnopilus</taxon>
    </lineage>
</organism>
<dbReference type="OrthoDB" id="2100128at2759"/>
<dbReference type="Proteomes" id="UP000724874">
    <property type="component" value="Unassembled WGS sequence"/>
</dbReference>
<sequence>MNLMASVSRSSGLEKDGDDLKNYNAQEEYRRFIQEKVDNIFENHRRTSFESPKQTISIIPHVFPPRSSPSLPFHLQQAPAPPPPPSTLLQPTASLSLYYTTWWYPTPPKARIFNNSSPYPKPSFLPLLKSRNVDCAYQVSQNEELC</sequence>
<evidence type="ECO:0000313" key="1">
    <source>
        <dbReference type="EMBL" id="KAF8882027.1"/>
    </source>
</evidence>
<protein>
    <submittedName>
        <fullName evidence="1">Uncharacterized protein</fullName>
    </submittedName>
</protein>
<comment type="caution">
    <text evidence="1">The sequence shown here is derived from an EMBL/GenBank/DDBJ whole genome shotgun (WGS) entry which is preliminary data.</text>
</comment>
<reference evidence="1" key="1">
    <citation type="submission" date="2020-11" db="EMBL/GenBank/DDBJ databases">
        <authorList>
            <consortium name="DOE Joint Genome Institute"/>
            <person name="Ahrendt S."/>
            <person name="Riley R."/>
            <person name="Andreopoulos W."/>
            <person name="LaButti K."/>
            <person name="Pangilinan J."/>
            <person name="Ruiz-duenas F.J."/>
            <person name="Barrasa J.M."/>
            <person name="Sanchez-Garcia M."/>
            <person name="Camarero S."/>
            <person name="Miyauchi S."/>
            <person name="Serrano A."/>
            <person name="Linde D."/>
            <person name="Babiker R."/>
            <person name="Drula E."/>
            <person name="Ayuso-Fernandez I."/>
            <person name="Pacheco R."/>
            <person name="Padilla G."/>
            <person name="Ferreira P."/>
            <person name="Barriuso J."/>
            <person name="Kellner H."/>
            <person name="Castanera R."/>
            <person name="Alfaro M."/>
            <person name="Ramirez L."/>
            <person name="Pisabarro A.G."/>
            <person name="Kuo A."/>
            <person name="Tritt A."/>
            <person name="Lipzen A."/>
            <person name="He G."/>
            <person name="Yan M."/>
            <person name="Ng V."/>
            <person name="Cullen D."/>
            <person name="Martin F."/>
            <person name="Rosso M.-N."/>
            <person name="Henrissat B."/>
            <person name="Hibbett D."/>
            <person name="Martinez A.T."/>
            <person name="Grigoriev I.V."/>
        </authorList>
    </citation>
    <scope>NUCLEOTIDE SEQUENCE</scope>
    <source>
        <strain evidence="1">AH 44721</strain>
    </source>
</reference>
<dbReference type="EMBL" id="JADNYJ010000126">
    <property type="protein sequence ID" value="KAF8882027.1"/>
    <property type="molecule type" value="Genomic_DNA"/>
</dbReference>